<dbReference type="SUPFAM" id="SSF46626">
    <property type="entry name" value="Cytochrome c"/>
    <property type="match status" value="1"/>
</dbReference>
<sequence length="269" mass="30031">MHIVSAVQPGCSSRPNSISAQGNRKEEVLQRTIPSKQKEVKFLLKSLAPPLVAAIVALSPMICNTPVSLAQSVDIQRGATLFGRTCIGCHDAGGNIIQPVSDLFLSFIHGSVNQIIITLICYFISFPVCISSLIHNCNIPISGSDTFSERPAKVKFDRQKPQSFISLLTIICSAYEMEQIQRKRYIESPTLAREECQIDIFTEFDHFTFSQVFLKRGYNLWVQGFGENCTPRGQCTFGPRLKDEEIKLLAEFVKLQADQGWPSIVTNQE</sequence>
<dbReference type="EMBL" id="JAKUCV010001745">
    <property type="protein sequence ID" value="KAJ4845206.1"/>
    <property type="molecule type" value="Genomic_DNA"/>
</dbReference>
<feature type="domain" description="Cytochrome c" evidence="14">
    <location>
        <begin position="73"/>
        <end position="257"/>
    </location>
</feature>
<dbReference type="Proteomes" id="UP001141552">
    <property type="component" value="Unassembled WGS sequence"/>
</dbReference>
<dbReference type="AlphaFoldDB" id="A0A9Q0JJR8"/>
<comment type="caution">
    <text evidence="15">The sequence shown here is derived from an EMBL/GenBank/DDBJ whole genome shotgun (WGS) entry which is preliminary data.</text>
</comment>
<evidence type="ECO:0000256" key="1">
    <source>
        <dbReference type="ARBA" id="ARBA00002347"/>
    </source>
</evidence>
<dbReference type="InterPro" id="IPR036909">
    <property type="entry name" value="Cyt_c-like_dom_sf"/>
</dbReference>
<evidence type="ECO:0000256" key="10">
    <source>
        <dbReference type="ARBA" id="ARBA00031247"/>
    </source>
</evidence>
<dbReference type="InterPro" id="IPR009056">
    <property type="entry name" value="Cyt_c-like_dom"/>
</dbReference>
<keyword evidence="5 12" id="KW-0479">Metal-binding</keyword>
<reference evidence="15" key="1">
    <citation type="submission" date="2022-02" db="EMBL/GenBank/DDBJ databases">
        <authorList>
            <person name="Henning P.M."/>
            <person name="McCubbin A.G."/>
            <person name="Shore J.S."/>
        </authorList>
    </citation>
    <scope>NUCLEOTIDE SEQUENCE</scope>
    <source>
        <strain evidence="15">F60SS</strain>
        <tissue evidence="15">Leaves</tissue>
    </source>
</reference>
<reference evidence="15" key="2">
    <citation type="journal article" date="2023" name="Plants (Basel)">
        <title>Annotation of the Turnera subulata (Passifloraceae) Draft Genome Reveals the S-Locus Evolved after the Divergence of Turneroideae from Passifloroideae in a Stepwise Manner.</title>
        <authorList>
            <person name="Henning P.M."/>
            <person name="Roalson E.H."/>
            <person name="Mir W."/>
            <person name="McCubbin A.G."/>
            <person name="Shore J.S."/>
        </authorList>
    </citation>
    <scope>NUCLEOTIDE SEQUENCE</scope>
    <source>
        <strain evidence="15">F60SS</strain>
    </source>
</reference>
<evidence type="ECO:0000256" key="5">
    <source>
        <dbReference type="ARBA" id="ARBA00022723"/>
    </source>
</evidence>
<evidence type="ECO:0000256" key="6">
    <source>
        <dbReference type="ARBA" id="ARBA00022982"/>
    </source>
</evidence>
<comment type="similarity">
    <text evidence="2">Belongs to the cytochrome c family. PetJ subfamily.</text>
</comment>
<dbReference type="GO" id="GO:0009055">
    <property type="term" value="F:electron transfer activity"/>
    <property type="evidence" value="ECO:0007669"/>
    <property type="project" value="InterPro"/>
</dbReference>
<dbReference type="InterPro" id="IPR023655">
    <property type="entry name" value="Cyt_C6"/>
</dbReference>
<evidence type="ECO:0000256" key="13">
    <source>
        <dbReference type="SAM" id="MobiDB-lite"/>
    </source>
</evidence>
<keyword evidence="6" id="KW-0249">Electron transport</keyword>
<dbReference type="PROSITE" id="PS51007">
    <property type="entry name" value="CYTC"/>
    <property type="match status" value="1"/>
</dbReference>
<evidence type="ECO:0000256" key="3">
    <source>
        <dbReference type="ARBA" id="ARBA00022448"/>
    </source>
</evidence>
<comment type="function">
    <text evidence="1">Functions as an electron carrier between membrane-bound cytochrome b6-f and photosystem I in oxygenic photosynthesis.</text>
</comment>
<feature type="region of interest" description="Disordered" evidence="13">
    <location>
        <begin position="1"/>
        <end position="25"/>
    </location>
</feature>
<keyword evidence="7 12" id="KW-0408">Iron</keyword>
<proteinExistence type="inferred from homology"/>
<keyword evidence="8" id="KW-0793">Thylakoid</keyword>
<dbReference type="PANTHER" id="PTHR34688:SF2">
    <property type="entry name" value="CYTOCHROME C6, CHLOROPLASTIC"/>
    <property type="match status" value="1"/>
</dbReference>
<gene>
    <name evidence="15" type="ORF">Tsubulata_047199</name>
</gene>
<dbReference type="GO" id="GO:0005506">
    <property type="term" value="F:iron ion binding"/>
    <property type="evidence" value="ECO:0007669"/>
    <property type="project" value="InterPro"/>
</dbReference>
<organism evidence="15 16">
    <name type="scientific">Turnera subulata</name>
    <dbReference type="NCBI Taxonomy" id="218843"/>
    <lineage>
        <taxon>Eukaryota</taxon>
        <taxon>Viridiplantae</taxon>
        <taxon>Streptophyta</taxon>
        <taxon>Embryophyta</taxon>
        <taxon>Tracheophyta</taxon>
        <taxon>Spermatophyta</taxon>
        <taxon>Magnoliopsida</taxon>
        <taxon>eudicotyledons</taxon>
        <taxon>Gunneridae</taxon>
        <taxon>Pentapetalae</taxon>
        <taxon>rosids</taxon>
        <taxon>fabids</taxon>
        <taxon>Malpighiales</taxon>
        <taxon>Passifloraceae</taxon>
        <taxon>Turnera</taxon>
    </lineage>
</organism>
<dbReference type="GO" id="GO:0020037">
    <property type="term" value="F:heme binding"/>
    <property type="evidence" value="ECO:0007669"/>
    <property type="project" value="InterPro"/>
</dbReference>
<dbReference type="Gene3D" id="1.10.760.10">
    <property type="entry name" value="Cytochrome c-like domain"/>
    <property type="match status" value="2"/>
</dbReference>
<keyword evidence="4 12" id="KW-0349">Heme</keyword>
<name>A0A9Q0JJR8_9ROSI</name>
<evidence type="ECO:0000256" key="12">
    <source>
        <dbReference type="PROSITE-ProRule" id="PRU00433"/>
    </source>
</evidence>
<dbReference type="PANTHER" id="PTHR34688">
    <property type="entry name" value="CYTOCHROME C6, CHLOROPLASTIC"/>
    <property type="match status" value="1"/>
</dbReference>
<keyword evidence="3" id="KW-0813">Transport</keyword>
<evidence type="ECO:0000259" key="14">
    <source>
        <dbReference type="PROSITE" id="PS51007"/>
    </source>
</evidence>
<evidence type="ECO:0000256" key="8">
    <source>
        <dbReference type="ARBA" id="ARBA00023078"/>
    </source>
</evidence>
<evidence type="ECO:0000256" key="4">
    <source>
        <dbReference type="ARBA" id="ARBA00022617"/>
    </source>
</evidence>
<evidence type="ECO:0000256" key="2">
    <source>
        <dbReference type="ARBA" id="ARBA00009650"/>
    </source>
</evidence>
<feature type="compositionally biased region" description="Polar residues" evidence="13">
    <location>
        <begin position="10"/>
        <end position="22"/>
    </location>
</feature>
<keyword evidence="16" id="KW-1185">Reference proteome</keyword>
<evidence type="ECO:0000256" key="7">
    <source>
        <dbReference type="ARBA" id="ARBA00023004"/>
    </source>
</evidence>
<evidence type="ECO:0000256" key="9">
    <source>
        <dbReference type="ARBA" id="ARBA00030448"/>
    </source>
</evidence>
<accession>A0A9Q0JJR8</accession>
<evidence type="ECO:0000313" key="15">
    <source>
        <dbReference type="EMBL" id="KAJ4845206.1"/>
    </source>
</evidence>
<evidence type="ECO:0000256" key="11">
    <source>
        <dbReference type="ARBA" id="ARBA00033211"/>
    </source>
</evidence>
<evidence type="ECO:0000313" key="16">
    <source>
        <dbReference type="Proteomes" id="UP001141552"/>
    </source>
</evidence>
<dbReference type="OrthoDB" id="1930491at2759"/>
<protein>
    <recommendedName>
        <fullName evidence="11">Cytochrome c-553</fullName>
    </recommendedName>
    <alternativeName>
        <fullName evidence="10">Cytochrome c553</fullName>
    </alternativeName>
    <alternativeName>
        <fullName evidence="9">Soluble cytochrome f</fullName>
    </alternativeName>
</protein>